<evidence type="ECO:0000313" key="2">
    <source>
        <dbReference type="EMBL" id="RNA33374.1"/>
    </source>
</evidence>
<feature type="region of interest" description="Disordered" evidence="1">
    <location>
        <begin position="1"/>
        <end position="28"/>
    </location>
</feature>
<keyword evidence="3" id="KW-1185">Reference proteome</keyword>
<dbReference type="Proteomes" id="UP000276133">
    <property type="component" value="Unassembled WGS sequence"/>
</dbReference>
<feature type="region of interest" description="Disordered" evidence="1">
    <location>
        <begin position="82"/>
        <end position="108"/>
    </location>
</feature>
<evidence type="ECO:0000313" key="3">
    <source>
        <dbReference type="Proteomes" id="UP000276133"/>
    </source>
</evidence>
<protein>
    <submittedName>
        <fullName evidence="2">Uncharacterized protein</fullName>
    </submittedName>
</protein>
<proteinExistence type="predicted"/>
<feature type="compositionally biased region" description="Polar residues" evidence="1">
    <location>
        <begin position="1"/>
        <end position="14"/>
    </location>
</feature>
<sequence length="108" mass="12272">METGAVQQTVTDRPNNGDRPSVRLNRPTKPSDFEIILRKFKTAFFHKLYKKIKEGPFKDKDQLERTAWSDGSVGRTVWTDGRFGRTDGLDGRLSRTDGLDGRLSRTDG</sequence>
<gene>
    <name evidence="2" type="ORF">BpHYR1_000350</name>
</gene>
<accession>A0A3M7SC29</accession>
<name>A0A3M7SC29_BRAPC</name>
<reference evidence="2 3" key="1">
    <citation type="journal article" date="2018" name="Sci. Rep.">
        <title>Genomic signatures of local adaptation to the degree of environmental predictability in rotifers.</title>
        <authorList>
            <person name="Franch-Gras L."/>
            <person name="Hahn C."/>
            <person name="Garcia-Roger E.M."/>
            <person name="Carmona M.J."/>
            <person name="Serra M."/>
            <person name="Gomez A."/>
        </authorList>
    </citation>
    <scope>NUCLEOTIDE SEQUENCE [LARGE SCALE GENOMIC DNA]</scope>
    <source>
        <strain evidence="2">HYR1</strain>
    </source>
</reference>
<dbReference type="AlphaFoldDB" id="A0A3M7SC29"/>
<comment type="caution">
    <text evidence="2">The sequence shown here is derived from an EMBL/GenBank/DDBJ whole genome shotgun (WGS) entry which is preliminary data.</text>
</comment>
<dbReference type="EMBL" id="REGN01001648">
    <property type="protein sequence ID" value="RNA33374.1"/>
    <property type="molecule type" value="Genomic_DNA"/>
</dbReference>
<evidence type="ECO:0000256" key="1">
    <source>
        <dbReference type="SAM" id="MobiDB-lite"/>
    </source>
</evidence>
<organism evidence="2 3">
    <name type="scientific">Brachionus plicatilis</name>
    <name type="common">Marine rotifer</name>
    <name type="synonym">Brachionus muelleri</name>
    <dbReference type="NCBI Taxonomy" id="10195"/>
    <lineage>
        <taxon>Eukaryota</taxon>
        <taxon>Metazoa</taxon>
        <taxon>Spiralia</taxon>
        <taxon>Gnathifera</taxon>
        <taxon>Rotifera</taxon>
        <taxon>Eurotatoria</taxon>
        <taxon>Monogononta</taxon>
        <taxon>Pseudotrocha</taxon>
        <taxon>Ploima</taxon>
        <taxon>Brachionidae</taxon>
        <taxon>Brachionus</taxon>
    </lineage>
</organism>